<dbReference type="KEGG" id="gtt:GUITHDRAFT_79645"/>
<dbReference type="SUPFAM" id="SSF52972">
    <property type="entry name" value="ITPase-like"/>
    <property type="match status" value="1"/>
</dbReference>
<accession>L1IH99</accession>
<comment type="cofactor">
    <cofactor evidence="1">
        <name>a divalent metal cation</name>
        <dbReference type="ChEBI" id="CHEBI:60240"/>
    </cofactor>
</comment>
<dbReference type="OrthoDB" id="10267058at2759"/>
<dbReference type="CDD" id="cd00555">
    <property type="entry name" value="Maf"/>
    <property type="match status" value="1"/>
</dbReference>
<keyword evidence="2" id="KW-0378">Hydrolase</keyword>
<dbReference type="NCBIfam" id="TIGR00172">
    <property type="entry name" value="maf"/>
    <property type="match status" value="1"/>
</dbReference>
<reference evidence="4" key="3">
    <citation type="submission" date="2016-03" db="UniProtKB">
        <authorList>
            <consortium name="EnsemblProtists"/>
        </authorList>
    </citation>
    <scope>IDENTIFICATION</scope>
</reference>
<reference evidence="3 5" key="1">
    <citation type="journal article" date="2012" name="Nature">
        <title>Algal genomes reveal evolutionary mosaicism and the fate of nucleomorphs.</title>
        <authorList>
            <consortium name="DOE Joint Genome Institute"/>
            <person name="Curtis B.A."/>
            <person name="Tanifuji G."/>
            <person name="Burki F."/>
            <person name="Gruber A."/>
            <person name="Irimia M."/>
            <person name="Maruyama S."/>
            <person name="Arias M.C."/>
            <person name="Ball S.G."/>
            <person name="Gile G.H."/>
            <person name="Hirakawa Y."/>
            <person name="Hopkins J.F."/>
            <person name="Kuo A."/>
            <person name="Rensing S.A."/>
            <person name="Schmutz J."/>
            <person name="Symeonidi A."/>
            <person name="Elias M."/>
            <person name="Eveleigh R.J."/>
            <person name="Herman E.K."/>
            <person name="Klute M.J."/>
            <person name="Nakayama T."/>
            <person name="Obornik M."/>
            <person name="Reyes-Prieto A."/>
            <person name="Armbrust E.V."/>
            <person name="Aves S.J."/>
            <person name="Beiko R.G."/>
            <person name="Coutinho P."/>
            <person name="Dacks J.B."/>
            <person name="Durnford D.G."/>
            <person name="Fast N.M."/>
            <person name="Green B.R."/>
            <person name="Grisdale C.J."/>
            <person name="Hempel F."/>
            <person name="Henrissat B."/>
            <person name="Hoppner M.P."/>
            <person name="Ishida K."/>
            <person name="Kim E."/>
            <person name="Koreny L."/>
            <person name="Kroth P.G."/>
            <person name="Liu Y."/>
            <person name="Malik S.B."/>
            <person name="Maier U.G."/>
            <person name="McRose D."/>
            <person name="Mock T."/>
            <person name="Neilson J.A."/>
            <person name="Onodera N.T."/>
            <person name="Poole A.M."/>
            <person name="Pritham E.J."/>
            <person name="Richards T.A."/>
            <person name="Rocap G."/>
            <person name="Roy S.W."/>
            <person name="Sarai C."/>
            <person name="Schaack S."/>
            <person name="Shirato S."/>
            <person name="Slamovits C.H."/>
            <person name="Spencer D.F."/>
            <person name="Suzuki S."/>
            <person name="Worden A.Z."/>
            <person name="Zauner S."/>
            <person name="Barry K."/>
            <person name="Bell C."/>
            <person name="Bharti A.K."/>
            <person name="Crow J.A."/>
            <person name="Grimwood J."/>
            <person name="Kramer R."/>
            <person name="Lindquist E."/>
            <person name="Lucas S."/>
            <person name="Salamov A."/>
            <person name="McFadden G.I."/>
            <person name="Lane C.E."/>
            <person name="Keeling P.J."/>
            <person name="Gray M.W."/>
            <person name="Grigoriev I.V."/>
            <person name="Archibald J.M."/>
        </authorList>
    </citation>
    <scope>NUCLEOTIDE SEQUENCE</scope>
    <source>
        <strain evidence="3 5">CCMP2712</strain>
    </source>
</reference>
<dbReference type="GO" id="GO:0047429">
    <property type="term" value="F:nucleoside triphosphate diphosphatase activity"/>
    <property type="evidence" value="ECO:0007669"/>
    <property type="project" value="InterPro"/>
</dbReference>
<reference evidence="5" key="2">
    <citation type="submission" date="2012-11" db="EMBL/GenBank/DDBJ databases">
        <authorList>
            <person name="Kuo A."/>
            <person name="Curtis B.A."/>
            <person name="Tanifuji G."/>
            <person name="Burki F."/>
            <person name="Gruber A."/>
            <person name="Irimia M."/>
            <person name="Maruyama S."/>
            <person name="Arias M.C."/>
            <person name="Ball S.G."/>
            <person name="Gile G.H."/>
            <person name="Hirakawa Y."/>
            <person name="Hopkins J.F."/>
            <person name="Rensing S.A."/>
            <person name="Schmutz J."/>
            <person name="Symeonidi A."/>
            <person name="Elias M."/>
            <person name="Eveleigh R.J."/>
            <person name="Herman E.K."/>
            <person name="Klute M.J."/>
            <person name="Nakayama T."/>
            <person name="Obornik M."/>
            <person name="Reyes-Prieto A."/>
            <person name="Armbrust E.V."/>
            <person name="Aves S.J."/>
            <person name="Beiko R.G."/>
            <person name="Coutinho P."/>
            <person name="Dacks J.B."/>
            <person name="Durnford D.G."/>
            <person name="Fast N.M."/>
            <person name="Green B.R."/>
            <person name="Grisdale C."/>
            <person name="Hempe F."/>
            <person name="Henrissat B."/>
            <person name="Hoppner M.P."/>
            <person name="Ishida K.-I."/>
            <person name="Kim E."/>
            <person name="Koreny L."/>
            <person name="Kroth P.G."/>
            <person name="Liu Y."/>
            <person name="Malik S.-B."/>
            <person name="Maier U.G."/>
            <person name="McRose D."/>
            <person name="Mock T."/>
            <person name="Neilson J.A."/>
            <person name="Onodera N.T."/>
            <person name="Poole A.M."/>
            <person name="Pritham E.J."/>
            <person name="Richards T.A."/>
            <person name="Rocap G."/>
            <person name="Roy S.W."/>
            <person name="Sarai C."/>
            <person name="Schaack S."/>
            <person name="Shirato S."/>
            <person name="Slamovits C.H."/>
            <person name="Spencer D.F."/>
            <person name="Suzuki S."/>
            <person name="Worden A.Z."/>
            <person name="Zauner S."/>
            <person name="Barry K."/>
            <person name="Bell C."/>
            <person name="Bharti A.K."/>
            <person name="Crow J.A."/>
            <person name="Grimwood J."/>
            <person name="Kramer R."/>
            <person name="Lindquist E."/>
            <person name="Lucas S."/>
            <person name="Salamov A."/>
            <person name="McFadden G.I."/>
            <person name="Lane C.E."/>
            <person name="Keeling P.J."/>
            <person name="Gray M.W."/>
            <person name="Grigoriev I.V."/>
            <person name="Archibald J.M."/>
        </authorList>
    </citation>
    <scope>NUCLEOTIDE SEQUENCE</scope>
    <source>
        <strain evidence="5">CCMP2712</strain>
    </source>
</reference>
<dbReference type="AlphaFoldDB" id="L1IH99"/>
<dbReference type="OMA" id="VIGCDSV"/>
<dbReference type="PANTHER" id="PTHR43213">
    <property type="entry name" value="BIFUNCTIONAL DTTP/UTP PYROPHOSPHATASE/METHYLTRANSFERASE PROTEIN-RELATED"/>
    <property type="match status" value="1"/>
</dbReference>
<protein>
    <submittedName>
        <fullName evidence="3 4">Uncharacterized protein</fullName>
    </submittedName>
</protein>
<evidence type="ECO:0000313" key="4">
    <source>
        <dbReference type="EnsemblProtists" id="EKX35636"/>
    </source>
</evidence>
<organism evidence="3">
    <name type="scientific">Guillardia theta (strain CCMP2712)</name>
    <name type="common">Cryptophyte</name>
    <dbReference type="NCBI Taxonomy" id="905079"/>
    <lineage>
        <taxon>Eukaryota</taxon>
        <taxon>Cryptophyceae</taxon>
        <taxon>Pyrenomonadales</taxon>
        <taxon>Geminigeraceae</taxon>
        <taxon>Guillardia</taxon>
    </lineage>
</organism>
<evidence type="ECO:0000256" key="1">
    <source>
        <dbReference type="ARBA" id="ARBA00001968"/>
    </source>
</evidence>
<dbReference type="RefSeq" id="XP_005822616.1">
    <property type="nucleotide sequence ID" value="XM_005822559.1"/>
</dbReference>
<name>L1IH99_GUITC</name>
<evidence type="ECO:0000313" key="3">
    <source>
        <dbReference type="EMBL" id="EKX35636.1"/>
    </source>
</evidence>
<gene>
    <name evidence="3" type="ORF">GUITHDRAFT_79645</name>
</gene>
<dbReference type="PIRSF" id="PIRSF006305">
    <property type="entry name" value="Maf"/>
    <property type="match status" value="1"/>
</dbReference>
<proteinExistence type="inferred from homology"/>
<dbReference type="STRING" id="905079.L1IH99"/>
<dbReference type="HOGENOM" id="CLU_040416_0_2_1"/>
<dbReference type="Proteomes" id="UP000011087">
    <property type="component" value="Unassembled WGS sequence"/>
</dbReference>
<dbReference type="InterPro" id="IPR003697">
    <property type="entry name" value="Maf-like"/>
</dbReference>
<dbReference type="HAMAP" id="MF_00528">
    <property type="entry name" value="Maf"/>
    <property type="match status" value="1"/>
</dbReference>
<sequence length="216" mass="24112">MILDRLKSLKQVDFVLASNSPRRKEILSNILGLNVRVIPSTFEENLDKSKYSPQGYVIENARQKSLEVWKRLCSFGDRPGMVVGGDTVVVYAGEILEKPSDNAHAFRMLRMLSGNEHKVYTGVTLIYCENEELKEHCFVEETSVSFADLTDADINAYIDSGEPMDKAGAYGIQSLGGCFVKGIRGCYYNVMGFPLHSFCRELSNLASSGFKLQEES</sequence>
<dbReference type="eggNOG" id="KOG1509">
    <property type="taxonomic scope" value="Eukaryota"/>
</dbReference>
<dbReference type="Gene3D" id="3.90.950.10">
    <property type="match status" value="1"/>
</dbReference>
<dbReference type="EMBL" id="JH993087">
    <property type="protein sequence ID" value="EKX35636.1"/>
    <property type="molecule type" value="Genomic_DNA"/>
</dbReference>
<dbReference type="GeneID" id="17292341"/>
<evidence type="ECO:0000313" key="5">
    <source>
        <dbReference type="Proteomes" id="UP000011087"/>
    </source>
</evidence>
<dbReference type="PaxDb" id="55529-EKX35636"/>
<dbReference type="EnsemblProtists" id="EKX35636">
    <property type="protein sequence ID" value="EKX35636"/>
    <property type="gene ID" value="GUITHDRAFT_79645"/>
</dbReference>
<evidence type="ECO:0000256" key="2">
    <source>
        <dbReference type="ARBA" id="ARBA00022801"/>
    </source>
</evidence>
<dbReference type="Pfam" id="PF02545">
    <property type="entry name" value="Maf"/>
    <property type="match status" value="1"/>
</dbReference>
<dbReference type="InterPro" id="IPR029001">
    <property type="entry name" value="ITPase-like_fam"/>
</dbReference>
<keyword evidence="5" id="KW-1185">Reference proteome</keyword>
<dbReference type="PANTHER" id="PTHR43213:SF5">
    <property type="entry name" value="BIFUNCTIONAL DTTP_UTP PYROPHOSPHATASE_METHYLTRANSFERASE PROTEIN-RELATED"/>
    <property type="match status" value="1"/>
</dbReference>